<dbReference type="PANTHER" id="PTHR11712:SF336">
    <property type="entry name" value="3-OXOACYL-[ACYL-CARRIER-PROTEIN] SYNTHASE, MITOCHONDRIAL"/>
    <property type="match status" value="1"/>
</dbReference>
<proteinExistence type="inferred from homology"/>
<dbReference type="InterPro" id="IPR020841">
    <property type="entry name" value="PKS_Beta-ketoAc_synthase_dom"/>
</dbReference>
<organism evidence="5">
    <name type="scientific">Schlesneria paludicola</name>
    <dbReference type="NCBI Taxonomy" id="360056"/>
    <lineage>
        <taxon>Bacteria</taxon>
        <taxon>Pseudomonadati</taxon>
        <taxon>Planctomycetota</taxon>
        <taxon>Planctomycetia</taxon>
        <taxon>Planctomycetales</taxon>
        <taxon>Planctomycetaceae</taxon>
        <taxon>Schlesneria</taxon>
    </lineage>
</organism>
<dbReference type="PANTHER" id="PTHR11712">
    <property type="entry name" value="POLYKETIDE SYNTHASE-RELATED"/>
    <property type="match status" value="1"/>
</dbReference>
<reference evidence="5" key="1">
    <citation type="journal article" date="2020" name="mSystems">
        <title>Genome- and Community-Level Interaction Insights into Carbon Utilization and Element Cycling Functions of Hydrothermarchaeota in Hydrothermal Sediment.</title>
        <authorList>
            <person name="Zhou Z."/>
            <person name="Liu Y."/>
            <person name="Xu W."/>
            <person name="Pan J."/>
            <person name="Luo Z.H."/>
            <person name="Li M."/>
        </authorList>
    </citation>
    <scope>NUCLEOTIDE SEQUENCE [LARGE SCALE GENOMIC DNA]</scope>
    <source>
        <strain evidence="5">SpSt-508</strain>
    </source>
</reference>
<dbReference type="Pfam" id="PF02801">
    <property type="entry name" value="Ketoacyl-synt_C"/>
    <property type="match status" value="1"/>
</dbReference>
<protein>
    <submittedName>
        <fullName evidence="5">Beta-ketoacyl-[acyl-carrier-protein] synthase family protein</fullName>
    </submittedName>
</protein>
<dbReference type="GO" id="GO:0005829">
    <property type="term" value="C:cytosol"/>
    <property type="evidence" value="ECO:0007669"/>
    <property type="project" value="TreeGrafter"/>
</dbReference>
<dbReference type="SUPFAM" id="SSF53901">
    <property type="entry name" value="Thiolase-like"/>
    <property type="match status" value="2"/>
</dbReference>
<accession>A0A7C4QP70</accession>
<dbReference type="PROSITE" id="PS52004">
    <property type="entry name" value="KS3_2"/>
    <property type="match status" value="1"/>
</dbReference>
<keyword evidence="2 3" id="KW-0808">Transferase</keyword>
<dbReference type="InterPro" id="IPR014030">
    <property type="entry name" value="Ketoacyl_synth_N"/>
</dbReference>
<name>A0A7C4QP70_9PLAN</name>
<dbReference type="Gene3D" id="3.40.47.10">
    <property type="match status" value="2"/>
</dbReference>
<evidence type="ECO:0000259" key="4">
    <source>
        <dbReference type="PROSITE" id="PS52004"/>
    </source>
</evidence>
<dbReference type="SMART" id="SM00825">
    <property type="entry name" value="PKS_KS"/>
    <property type="match status" value="1"/>
</dbReference>
<dbReference type="InterPro" id="IPR000794">
    <property type="entry name" value="Beta-ketoacyl_synthase"/>
</dbReference>
<comment type="caution">
    <text evidence="5">The sequence shown here is derived from an EMBL/GenBank/DDBJ whole genome shotgun (WGS) entry which is preliminary data.</text>
</comment>
<dbReference type="InterPro" id="IPR016039">
    <property type="entry name" value="Thiolase-like"/>
</dbReference>
<feature type="domain" description="Ketosynthase family 3 (KS3)" evidence="4">
    <location>
        <begin position="1"/>
        <end position="426"/>
    </location>
</feature>
<evidence type="ECO:0000256" key="1">
    <source>
        <dbReference type="ARBA" id="ARBA00008467"/>
    </source>
</evidence>
<dbReference type="GO" id="GO:0004315">
    <property type="term" value="F:3-oxoacyl-[acyl-carrier-protein] synthase activity"/>
    <property type="evidence" value="ECO:0007669"/>
    <property type="project" value="TreeGrafter"/>
</dbReference>
<dbReference type="Pfam" id="PF00109">
    <property type="entry name" value="ketoacyl-synt"/>
    <property type="match status" value="1"/>
</dbReference>
<dbReference type="EMBL" id="DSVQ01000015">
    <property type="protein sequence ID" value="HGT39800.1"/>
    <property type="molecule type" value="Genomic_DNA"/>
</dbReference>
<dbReference type="AlphaFoldDB" id="A0A7C4QP70"/>
<dbReference type="GO" id="GO:0006633">
    <property type="term" value="P:fatty acid biosynthetic process"/>
    <property type="evidence" value="ECO:0007669"/>
    <property type="project" value="TreeGrafter"/>
</dbReference>
<evidence type="ECO:0000256" key="2">
    <source>
        <dbReference type="ARBA" id="ARBA00022679"/>
    </source>
</evidence>
<gene>
    <name evidence="5" type="ORF">ENS64_11145</name>
</gene>
<dbReference type="InterPro" id="IPR014031">
    <property type="entry name" value="Ketoacyl_synth_C"/>
</dbReference>
<sequence>MITGIGIVSPIGIGVDAFWDSLAAQRSGIGYSRLFPGVAAPDQVGGEVREFTDEAARKVYLKDHRKNIKAMCREIQLGVASAMLALQHSALDLEAINHERLGVEFGANLMFSAPDMLNEACMACVDPGDHTFHMERWSEQGLPRMEPLWLLRYLPNMPACHISIAADARGPSNSLTLDDASANSVIGEACRVLLRDAADAIITGCTGTTLHPIKTLHLALWHDLAATPPEPERRCRPFDRDRSGRVVAEGACSFLLERRQSAEARGARIWGRVLGTGSSTVADRSGKPNYRKALAQAMRAALQDAKVSPGDVGHVNAHGLGTQEVDAAEAQALLEVFGEDWGRRIPVTAIKSYLGNSGAGSGTLEIAASLVSLAQGVIPATLNYETPDPACPLNVVARQPRPTSNKVFLKVNVTRAGQAAAVVIEAA</sequence>
<evidence type="ECO:0000313" key="5">
    <source>
        <dbReference type="EMBL" id="HGT39800.1"/>
    </source>
</evidence>
<dbReference type="CDD" id="cd00834">
    <property type="entry name" value="KAS_I_II"/>
    <property type="match status" value="1"/>
</dbReference>
<evidence type="ECO:0000256" key="3">
    <source>
        <dbReference type="RuleBase" id="RU003694"/>
    </source>
</evidence>
<comment type="similarity">
    <text evidence="1 3">Belongs to the thiolase-like superfamily. Beta-ketoacyl-ACP synthases family.</text>
</comment>